<evidence type="ECO:0000313" key="1">
    <source>
        <dbReference type="EMBL" id="GFO33034.1"/>
    </source>
</evidence>
<organism evidence="1 2">
    <name type="scientific">Plakobranchus ocellatus</name>
    <dbReference type="NCBI Taxonomy" id="259542"/>
    <lineage>
        <taxon>Eukaryota</taxon>
        <taxon>Metazoa</taxon>
        <taxon>Spiralia</taxon>
        <taxon>Lophotrochozoa</taxon>
        <taxon>Mollusca</taxon>
        <taxon>Gastropoda</taxon>
        <taxon>Heterobranchia</taxon>
        <taxon>Euthyneura</taxon>
        <taxon>Panpulmonata</taxon>
        <taxon>Sacoglossa</taxon>
        <taxon>Placobranchoidea</taxon>
        <taxon>Plakobranchidae</taxon>
        <taxon>Plakobranchus</taxon>
    </lineage>
</organism>
<comment type="caution">
    <text evidence="1">The sequence shown here is derived from an EMBL/GenBank/DDBJ whole genome shotgun (WGS) entry which is preliminary data.</text>
</comment>
<protein>
    <submittedName>
        <fullName evidence="1">Uncharacterized protein</fullName>
    </submittedName>
</protein>
<accession>A0AAV4CJN8</accession>
<name>A0AAV4CJN8_9GAST</name>
<feature type="non-terminal residue" evidence="1">
    <location>
        <position position="169"/>
    </location>
</feature>
<keyword evidence="2" id="KW-1185">Reference proteome</keyword>
<reference evidence="1 2" key="1">
    <citation type="journal article" date="2021" name="Elife">
        <title>Chloroplast acquisition without the gene transfer in kleptoplastic sea slugs, Plakobranchus ocellatus.</title>
        <authorList>
            <person name="Maeda T."/>
            <person name="Takahashi S."/>
            <person name="Yoshida T."/>
            <person name="Shimamura S."/>
            <person name="Takaki Y."/>
            <person name="Nagai Y."/>
            <person name="Toyoda A."/>
            <person name="Suzuki Y."/>
            <person name="Arimoto A."/>
            <person name="Ishii H."/>
            <person name="Satoh N."/>
            <person name="Nishiyama T."/>
            <person name="Hasebe M."/>
            <person name="Maruyama T."/>
            <person name="Minagawa J."/>
            <person name="Obokata J."/>
            <person name="Shigenobu S."/>
        </authorList>
    </citation>
    <scope>NUCLEOTIDE SEQUENCE [LARGE SCALE GENOMIC DNA]</scope>
</reference>
<dbReference type="AlphaFoldDB" id="A0AAV4CJN8"/>
<evidence type="ECO:0000313" key="2">
    <source>
        <dbReference type="Proteomes" id="UP000735302"/>
    </source>
</evidence>
<dbReference type="Proteomes" id="UP000735302">
    <property type="component" value="Unassembled WGS sequence"/>
</dbReference>
<proteinExistence type="predicted"/>
<gene>
    <name evidence="1" type="ORF">PoB_005953900</name>
</gene>
<sequence length="169" mass="18783">MARFIKPGPDWEQSEAILSCGLIKSKAKRTNSQIEFPCLKKKTAQFGDVALLFGLLVAALGPEVNAGAWSPVDCVARRRNFRIILAALVMATRSPRHRISFAGVSDYTLGRSSVIPRHLDKICRTVSSLSPQRRHAVVVDQPYRTRSARRSVCFALARKMCKASLFSRP</sequence>
<dbReference type="EMBL" id="BLXT01006744">
    <property type="protein sequence ID" value="GFO33034.1"/>
    <property type="molecule type" value="Genomic_DNA"/>
</dbReference>